<proteinExistence type="predicted"/>
<evidence type="ECO:0000313" key="1">
    <source>
        <dbReference type="EMBL" id="QQR07639.1"/>
    </source>
</evidence>
<accession>A0AAX1KNL0</accession>
<dbReference type="Proteomes" id="UP000595792">
    <property type="component" value="Chromosome"/>
</dbReference>
<dbReference type="AlphaFoldDB" id="A0AAX1KNL0"/>
<dbReference type="RefSeq" id="WP_065535701.1">
    <property type="nucleotide sequence ID" value="NZ_CP015406.2"/>
</dbReference>
<protein>
    <submittedName>
        <fullName evidence="1">TIGR04076 family protein</fullName>
    </submittedName>
</protein>
<reference evidence="1 2" key="1">
    <citation type="submission" date="2020-11" db="EMBL/GenBank/DDBJ databases">
        <title>Closed and high quality bacterial genomes of the OMM12 community.</title>
        <authorList>
            <person name="Marbouty M."/>
            <person name="Lamy-Besnier Q."/>
            <person name="Debarbieux L."/>
            <person name="Koszul R."/>
        </authorList>
    </citation>
    <scope>NUCLEOTIDE SEQUENCE [LARGE SCALE GENOMIC DNA]</scope>
    <source>
        <strain evidence="1 2">YL31</strain>
    </source>
</reference>
<name>A0AAX1KNL0_FLAPL</name>
<dbReference type="NCBIfam" id="TIGR04076">
    <property type="entry name" value="TIGR04076 family protein"/>
    <property type="match status" value="1"/>
</dbReference>
<dbReference type="KEGG" id="fpla:A4U99_18180"/>
<dbReference type="InterPro" id="IPR023811">
    <property type="entry name" value="CHP04076"/>
</dbReference>
<organism evidence="1 2">
    <name type="scientific">Flavonifractor plautii</name>
    <name type="common">Fusobacterium plautii</name>
    <dbReference type="NCBI Taxonomy" id="292800"/>
    <lineage>
        <taxon>Bacteria</taxon>
        <taxon>Bacillati</taxon>
        <taxon>Bacillota</taxon>
        <taxon>Clostridia</taxon>
        <taxon>Eubacteriales</taxon>
        <taxon>Oscillospiraceae</taxon>
        <taxon>Flavonifractor</taxon>
    </lineage>
</organism>
<dbReference type="EMBL" id="CP065315">
    <property type="protein sequence ID" value="QQR07639.1"/>
    <property type="molecule type" value="Genomic_DNA"/>
</dbReference>
<sequence>MARPAIRITLIDRLGKRGCHRGHRVGESFDFDTERGKLCPMAMHVAFPYVDILRYGGAIPGQSAGTAVFCCPDVDTINVFRIEVSDGAAGPG</sequence>
<evidence type="ECO:0000313" key="2">
    <source>
        <dbReference type="Proteomes" id="UP000595792"/>
    </source>
</evidence>
<gene>
    <name evidence="1" type="ORF">I5Q84_09295</name>
</gene>